<evidence type="ECO:0000313" key="6">
    <source>
        <dbReference type="EMBL" id="HGH60646.1"/>
    </source>
</evidence>
<dbReference type="GO" id="GO:0015562">
    <property type="term" value="F:efflux transmembrane transporter activity"/>
    <property type="evidence" value="ECO:0007669"/>
    <property type="project" value="InterPro"/>
</dbReference>
<proteinExistence type="predicted"/>
<comment type="subcellular location">
    <subcellularLocation>
        <location evidence="1">Cell outer membrane</location>
    </subcellularLocation>
</comment>
<dbReference type="InterPro" id="IPR051906">
    <property type="entry name" value="TolC-like"/>
</dbReference>
<dbReference type="AlphaFoldDB" id="A0A7C4AR80"/>
<dbReference type="EMBL" id="DTGT01000157">
    <property type="protein sequence ID" value="HGH60646.1"/>
    <property type="molecule type" value="Genomic_DNA"/>
</dbReference>
<dbReference type="GO" id="GO:1990281">
    <property type="term" value="C:efflux pump complex"/>
    <property type="evidence" value="ECO:0007669"/>
    <property type="project" value="TreeGrafter"/>
</dbReference>
<evidence type="ECO:0000256" key="5">
    <source>
        <dbReference type="ARBA" id="ARBA00023237"/>
    </source>
</evidence>
<keyword evidence="5" id="KW-0998">Cell outer membrane</keyword>
<evidence type="ECO:0000256" key="1">
    <source>
        <dbReference type="ARBA" id="ARBA00004442"/>
    </source>
</evidence>
<comment type="caution">
    <text evidence="6">The sequence shown here is derived from an EMBL/GenBank/DDBJ whole genome shotgun (WGS) entry which is preliminary data.</text>
</comment>
<keyword evidence="4" id="KW-0472">Membrane</keyword>
<evidence type="ECO:0000256" key="2">
    <source>
        <dbReference type="ARBA" id="ARBA00022452"/>
    </source>
</evidence>
<dbReference type="GO" id="GO:0015288">
    <property type="term" value="F:porin activity"/>
    <property type="evidence" value="ECO:0007669"/>
    <property type="project" value="TreeGrafter"/>
</dbReference>
<reference evidence="6" key="1">
    <citation type="journal article" date="2020" name="mSystems">
        <title>Genome- and Community-Level Interaction Insights into Carbon Utilization and Element Cycling Functions of Hydrothermarchaeota in Hydrothermal Sediment.</title>
        <authorList>
            <person name="Zhou Z."/>
            <person name="Liu Y."/>
            <person name="Xu W."/>
            <person name="Pan J."/>
            <person name="Luo Z.H."/>
            <person name="Li M."/>
        </authorList>
    </citation>
    <scope>NUCLEOTIDE SEQUENCE [LARGE SCALE GENOMIC DNA]</scope>
    <source>
        <strain evidence="6">SpSt-769</strain>
    </source>
</reference>
<dbReference type="SUPFAM" id="SSF56954">
    <property type="entry name" value="Outer membrane efflux proteins (OEP)"/>
    <property type="match status" value="1"/>
</dbReference>
<organism evidence="6">
    <name type="scientific">Desulfomonile tiedjei</name>
    <dbReference type="NCBI Taxonomy" id="2358"/>
    <lineage>
        <taxon>Bacteria</taxon>
        <taxon>Pseudomonadati</taxon>
        <taxon>Thermodesulfobacteriota</taxon>
        <taxon>Desulfomonilia</taxon>
        <taxon>Desulfomonilales</taxon>
        <taxon>Desulfomonilaceae</taxon>
        <taxon>Desulfomonile</taxon>
    </lineage>
</organism>
<dbReference type="Gene3D" id="1.20.1600.10">
    <property type="entry name" value="Outer membrane efflux proteins (OEP)"/>
    <property type="match status" value="1"/>
</dbReference>
<dbReference type="GO" id="GO:0009279">
    <property type="term" value="C:cell outer membrane"/>
    <property type="evidence" value="ECO:0007669"/>
    <property type="project" value="UniProtKB-SubCell"/>
</dbReference>
<evidence type="ECO:0000256" key="4">
    <source>
        <dbReference type="ARBA" id="ARBA00023136"/>
    </source>
</evidence>
<dbReference type="PANTHER" id="PTHR30026">
    <property type="entry name" value="OUTER MEMBRANE PROTEIN TOLC"/>
    <property type="match status" value="1"/>
</dbReference>
<name>A0A7C4AR80_9BACT</name>
<keyword evidence="3" id="KW-0812">Transmembrane</keyword>
<evidence type="ECO:0000256" key="3">
    <source>
        <dbReference type="ARBA" id="ARBA00022692"/>
    </source>
</evidence>
<accession>A0A7C4AR80</accession>
<keyword evidence="2" id="KW-1134">Transmembrane beta strand</keyword>
<gene>
    <name evidence="6" type="ORF">ENV54_05035</name>
</gene>
<protein>
    <submittedName>
        <fullName evidence="6">TolC family protein</fullName>
    </submittedName>
</protein>
<dbReference type="PANTHER" id="PTHR30026:SF20">
    <property type="entry name" value="OUTER MEMBRANE PROTEIN TOLC"/>
    <property type="match status" value="1"/>
</dbReference>
<sequence length="464" mass="52536">MHVVSKRRERDTWAPRHRRIPCAARIARLTALWSIALLVSFSAILSQPVLAGPEVAPATYGYFDFPTCVRYALVHSETLIKNRLEIQIQSADLKDAHSEIFPTFEVQTRYYFARTRNYNDRTESNQKFSASLVMTNFNPMLALIKIKAKAILVDAATTTHQQKISEHIGNMAKLFYRISVLEKTIRAERQIAALLKNKVNYASTRKDQGDYDPIAARALVNNQRAQEIKIRGLENAMDQATRQLKIMMGYPPDFHLPLDTRDAANQILFGFNGSHITFADIQAGNLGLKVIAKREQFQSNMVSGAYLRLLPKPTVIFQDINNQVDASSGTTFGVGLDYTLWDGFRRVRDIKRQKLRASQIKIERSEVAQQLYDKFRALRSDIKLAAEKEGYAREQMNLAEASEERALSQYKSGMLTYDLYMDQGVAKVQARLGALNAVMERVNALIELATISGGLNRYNAGIQY</sequence>